<evidence type="ECO:0000259" key="2">
    <source>
        <dbReference type="PROSITE" id="PS50089"/>
    </source>
</evidence>
<dbReference type="Gene3D" id="3.30.40.10">
    <property type="entry name" value="Zinc/RING finger domain, C3HC4 (zinc finger)"/>
    <property type="match status" value="1"/>
</dbReference>
<dbReference type="Proteomes" id="UP001642360">
    <property type="component" value="Unassembled WGS sequence"/>
</dbReference>
<reference evidence="3 4" key="1">
    <citation type="submission" date="2024-02" db="EMBL/GenBank/DDBJ databases">
        <authorList>
            <person name="Vignale AGUSTIN F."/>
            <person name="Sosa J E."/>
            <person name="Modenutti C."/>
        </authorList>
    </citation>
    <scope>NUCLEOTIDE SEQUENCE [LARGE SCALE GENOMIC DNA]</scope>
</reference>
<dbReference type="Pfam" id="PF13639">
    <property type="entry name" value="zf-RING_2"/>
    <property type="match status" value="1"/>
</dbReference>
<dbReference type="InterPro" id="IPR001841">
    <property type="entry name" value="Znf_RING"/>
</dbReference>
<gene>
    <name evidence="3" type="ORF">ILEXP_LOCUS17338</name>
</gene>
<dbReference type="PANTHER" id="PTHR47662:SF1">
    <property type="entry name" value="RING-TYPE DOMAIN-CONTAINING PROTEIN"/>
    <property type="match status" value="1"/>
</dbReference>
<keyword evidence="1" id="KW-0862">Zinc</keyword>
<name>A0ABC8S0H1_9AQUA</name>
<organism evidence="3 4">
    <name type="scientific">Ilex paraguariensis</name>
    <name type="common">yerba mate</name>
    <dbReference type="NCBI Taxonomy" id="185542"/>
    <lineage>
        <taxon>Eukaryota</taxon>
        <taxon>Viridiplantae</taxon>
        <taxon>Streptophyta</taxon>
        <taxon>Embryophyta</taxon>
        <taxon>Tracheophyta</taxon>
        <taxon>Spermatophyta</taxon>
        <taxon>Magnoliopsida</taxon>
        <taxon>eudicotyledons</taxon>
        <taxon>Gunneridae</taxon>
        <taxon>Pentapetalae</taxon>
        <taxon>asterids</taxon>
        <taxon>campanulids</taxon>
        <taxon>Aquifoliales</taxon>
        <taxon>Aquifoliaceae</taxon>
        <taxon>Ilex</taxon>
    </lineage>
</organism>
<dbReference type="SUPFAM" id="SSF57850">
    <property type="entry name" value="RING/U-box"/>
    <property type="match status" value="1"/>
</dbReference>
<dbReference type="PANTHER" id="PTHR47662">
    <property type="entry name" value="RING-TYPE DOMAIN-CONTAINING PROTEIN"/>
    <property type="match status" value="1"/>
</dbReference>
<feature type="domain" description="RING-type" evidence="2">
    <location>
        <begin position="54"/>
        <end position="96"/>
    </location>
</feature>
<sequence length="132" mass="15377">MRNYIILITTRLELGLNFSLRSFNFSYDQKENDEEISSISHYKSKDESGEAVECAMCLCKVEEGDKIRELKCDHLFHKVCLDRWIGYRNSTCPLCRGSLAPPGRVAELVEEVKLLTKFTSFQSSDRDSWWLR</sequence>
<dbReference type="AlphaFoldDB" id="A0ABC8S0H1"/>
<keyword evidence="1" id="KW-0863">Zinc-finger</keyword>
<dbReference type="InterPro" id="IPR013083">
    <property type="entry name" value="Znf_RING/FYVE/PHD"/>
</dbReference>
<protein>
    <recommendedName>
        <fullName evidence="2">RING-type domain-containing protein</fullName>
    </recommendedName>
</protein>
<dbReference type="SMART" id="SM00184">
    <property type="entry name" value="RING"/>
    <property type="match status" value="1"/>
</dbReference>
<keyword evidence="4" id="KW-1185">Reference proteome</keyword>
<evidence type="ECO:0000256" key="1">
    <source>
        <dbReference type="PROSITE-ProRule" id="PRU00175"/>
    </source>
</evidence>
<accession>A0ABC8S0H1</accession>
<evidence type="ECO:0000313" key="4">
    <source>
        <dbReference type="Proteomes" id="UP001642360"/>
    </source>
</evidence>
<keyword evidence="1" id="KW-0479">Metal-binding</keyword>
<evidence type="ECO:0000313" key="3">
    <source>
        <dbReference type="EMBL" id="CAK9149295.1"/>
    </source>
</evidence>
<comment type="caution">
    <text evidence="3">The sequence shown here is derived from an EMBL/GenBank/DDBJ whole genome shotgun (WGS) entry which is preliminary data.</text>
</comment>
<dbReference type="PROSITE" id="PS50089">
    <property type="entry name" value="ZF_RING_2"/>
    <property type="match status" value="1"/>
</dbReference>
<dbReference type="GO" id="GO:0008270">
    <property type="term" value="F:zinc ion binding"/>
    <property type="evidence" value="ECO:0007669"/>
    <property type="project" value="UniProtKB-KW"/>
</dbReference>
<dbReference type="EMBL" id="CAUOFW020001859">
    <property type="protein sequence ID" value="CAK9149295.1"/>
    <property type="molecule type" value="Genomic_DNA"/>
</dbReference>
<proteinExistence type="predicted"/>